<evidence type="ECO:0000313" key="1">
    <source>
        <dbReference type="EMBL" id="QKU22388.1"/>
    </source>
</evidence>
<dbReference type="AlphaFoldDB" id="A0A2K8UKG2"/>
<sequence length="201" mass="23443">MSIKKVSSIAKLEDLGRIQLSKSFFMRDFLYSEIANWYGVPNFPDHPEKAIYTGTQLCEQLLEPLQDKFGRIAIRSAYRSPSVNQLGNEKGHNCASNEKNFASHIWDYPDEKGYGATACIVIPSFLELYEKDQSNWRQLAYWIHNNLNYSHLQFFPKLCAFNIGWHEQPAREIYSYIQPKGYLLRGEAINPEFEKFYPDLL</sequence>
<dbReference type="InterPro" id="IPR009045">
    <property type="entry name" value="Zn_M74/Hedgehog-like"/>
</dbReference>
<proteinExistence type="predicted"/>
<evidence type="ECO:0000313" key="2">
    <source>
        <dbReference type="Proteomes" id="UP000509126"/>
    </source>
</evidence>
<dbReference type="Proteomes" id="UP000509126">
    <property type="component" value="Chromosome"/>
</dbReference>
<dbReference type="RefSeq" id="WP_086044043.1">
    <property type="nucleotide sequence ID" value="NZ_CAYTBE010000035.1"/>
</dbReference>
<organism evidence="1 2">
    <name type="scientific">Acinetobacter lwoffii</name>
    <dbReference type="NCBI Taxonomy" id="28090"/>
    <lineage>
        <taxon>Bacteria</taxon>
        <taxon>Pseudomonadati</taxon>
        <taxon>Pseudomonadota</taxon>
        <taxon>Gammaproteobacteria</taxon>
        <taxon>Moraxellales</taxon>
        <taxon>Moraxellaceae</taxon>
        <taxon>Acinetobacter</taxon>
    </lineage>
</organism>
<dbReference type="EMBL" id="CP054803">
    <property type="protein sequence ID" value="QKU22388.1"/>
    <property type="molecule type" value="Genomic_DNA"/>
</dbReference>
<gene>
    <name evidence="1" type="ORF">FOB19_13890</name>
</gene>
<reference evidence="1 2" key="1">
    <citation type="submission" date="2019-11" db="EMBL/GenBank/DDBJ databases">
        <title>FDA dAtabase for Regulatory Grade micrObial Sequences (FDA-ARGOS): Supporting development and validation of Infectious Disease Dx tests.</title>
        <authorList>
            <person name="Patel R."/>
            <person name="Rucinski S."/>
            <person name="Tallon L."/>
            <person name="Sadzewicz L."/>
            <person name="Vavikolanu K."/>
            <person name="Mehta A."/>
            <person name="Aluvathingal J."/>
            <person name="Nadendla S."/>
            <person name="Nandy P."/>
            <person name="Geyer C."/>
            <person name="Yan Y."/>
            <person name="Sichtig H."/>
        </authorList>
    </citation>
    <scope>NUCLEOTIDE SEQUENCE [LARGE SCALE GENOMIC DNA]</scope>
    <source>
        <strain evidence="1 2">FDAARGOS_557</strain>
    </source>
</reference>
<dbReference type="SUPFAM" id="SSF55166">
    <property type="entry name" value="Hedgehog/DD-peptidase"/>
    <property type="match status" value="1"/>
</dbReference>
<name>A0A2K8UKG2_ACILW</name>
<protein>
    <submittedName>
        <fullName evidence="1">Uncharacterized protein</fullName>
    </submittedName>
</protein>
<accession>A0A2K8UKG2</accession>